<feature type="compositionally biased region" description="Polar residues" evidence="2">
    <location>
        <begin position="9"/>
        <end position="37"/>
    </location>
</feature>
<dbReference type="OMA" id="ESTYHRK"/>
<evidence type="ECO:0000313" key="4">
    <source>
        <dbReference type="Proteomes" id="UP000008493"/>
    </source>
</evidence>
<name>K5XHQ7_AGABU</name>
<feature type="coiled-coil region" evidence="1">
    <location>
        <begin position="100"/>
        <end position="134"/>
    </location>
</feature>
<dbReference type="HOGENOM" id="CLU_089014_0_0_1"/>
<dbReference type="InParanoid" id="K5XHQ7"/>
<dbReference type="EMBL" id="JH971386">
    <property type="protein sequence ID" value="EKM82827.1"/>
    <property type="molecule type" value="Genomic_DNA"/>
</dbReference>
<dbReference type="KEGG" id="abp:AGABI1DRAFT34224"/>
<sequence length="232" mass="27049">MSRLASFRGPSTPTSSPVQRKTQNRSTPNSPSKQIESTYHRKLRACLLEMRAVTETWEDLVIFDGLKSLRKLVDARTDMDNELARIPNRLPCEHVVAPKLETMDQYIDDLDSMIAKLQKQFRKLNSLIESLESILVEAHKAKGWQWVCGEPLWVTWSLEKFVTSISDIIVPYHRSLDFYMDSVSALHNHSITFQESREIIDRWVAQPWLQEDGWEAKWEDICSAEVERWESK</sequence>
<keyword evidence="1" id="KW-0175">Coiled coil</keyword>
<dbReference type="AlphaFoldDB" id="K5XHQ7"/>
<evidence type="ECO:0000313" key="3">
    <source>
        <dbReference type="EMBL" id="EKM82827.1"/>
    </source>
</evidence>
<proteinExistence type="predicted"/>
<dbReference type="RefSeq" id="XP_007326071.1">
    <property type="nucleotide sequence ID" value="XM_007326009.1"/>
</dbReference>
<dbReference type="eggNOG" id="ENOG502SFGK">
    <property type="taxonomic scope" value="Eukaryota"/>
</dbReference>
<evidence type="ECO:0000256" key="1">
    <source>
        <dbReference type="SAM" id="Coils"/>
    </source>
</evidence>
<accession>K5XHQ7</accession>
<feature type="region of interest" description="Disordered" evidence="2">
    <location>
        <begin position="1"/>
        <end position="37"/>
    </location>
</feature>
<dbReference type="Proteomes" id="UP000008493">
    <property type="component" value="Unassembled WGS sequence"/>
</dbReference>
<dbReference type="GeneID" id="18829082"/>
<gene>
    <name evidence="3" type="ORF">AGABI1DRAFT_34224</name>
</gene>
<dbReference type="OrthoDB" id="17066at2759"/>
<evidence type="ECO:0000256" key="2">
    <source>
        <dbReference type="SAM" id="MobiDB-lite"/>
    </source>
</evidence>
<reference evidence="4" key="1">
    <citation type="journal article" date="2012" name="Proc. Natl. Acad. Sci. U.S.A.">
        <title>Genome sequence of the button mushroom Agaricus bisporus reveals mechanisms governing adaptation to a humic-rich ecological niche.</title>
        <authorList>
            <person name="Morin E."/>
            <person name="Kohler A."/>
            <person name="Baker A.R."/>
            <person name="Foulongne-Oriol M."/>
            <person name="Lombard V."/>
            <person name="Nagy L.G."/>
            <person name="Ohm R.A."/>
            <person name="Patyshakuliyeva A."/>
            <person name="Brun A."/>
            <person name="Aerts A.L."/>
            <person name="Bailey A.M."/>
            <person name="Billette C."/>
            <person name="Coutinho P.M."/>
            <person name="Deakin G."/>
            <person name="Doddapaneni H."/>
            <person name="Floudas D."/>
            <person name="Grimwood J."/>
            <person name="Hilden K."/>
            <person name="Kuees U."/>
            <person name="LaButti K.M."/>
            <person name="Lapidus A."/>
            <person name="Lindquist E.A."/>
            <person name="Lucas S.M."/>
            <person name="Murat C."/>
            <person name="Riley R.W."/>
            <person name="Salamov A.A."/>
            <person name="Schmutz J."/>
            <person name="Subramanian V."/>
            <person name="Woesten H.A.B."/>
            <person name="Xu J."/>
            <person name="Eastwood D.C."/>
            <person name="Foster G.D."/>
            <person name="Sonnenberg A.S."/>
            <person name="Cullen D."/>
            <person name="de Vries R.P."/>
            <person name="Lundell T."/>
            <person name="Hibbett D.S."/>
            <person name="Henrissat B."/>
            <person name="Burton K.S."/>
            <person name="Kerrigan R.W."/>
            <person name="Challen M.P."/>
            <person name="Grigoriev I.V."/>
            <person name="Martin F."/>
        </authorList>
    </citation>
    <scope>NUCLEOTIDE SEQUENCE [LARGE SCALE GENOMIC DNA]</scope>
    <source>
        <strain evidence="4">JB137-S8 / ATCC MYA-4627 / FGSC 10392</strain>
    </source>
</reference>
<protein>
    <submittedName>
        <fullName evidence="3">Uncharacterized protein</fullName>
    </submittedName>
</protein>
<keyword evidence="4" id="KW-1185">Reference proteome</keyword>
<organism evidence="3 4">
    <name type="scientific">Agaricus bisporus var. burnettii (strain JB137-S8 / ATCC MYA-4627 / FGSC 10392)</name>
    <name type="common">White button mushroom</name>
    <dbReference type="NCBI Taxonomy" id="597362"/>
    <lineage>
        <taxon>Eukaryota</taxon>
        <taxon>Fungi</taxon>
        <taxon>Dikarya</taxon>
        <taxon>Basidiomycota</taxon>
        <taxon>Agaricomycotina</taxon>
        <taxon>Agaricomycetes</taxon>
        <taxon>Agaricomycetidae</taxon>
        <taxon>Agaricales</taxon>
        <taxon>Agaricineae</taxon>
        <taxon>Agaricaceae</taxon>
        <taxon>Agaricus</taxon>
    </lineage>
</organism>